<dbReference type="Gene3D" id="1.10.357.10">
    <property type="entry name" value="Tetracycline Repressor, domain 2"/>
    <property type="match status" value="1"/>
</dbReference>
<gene>
    <name evidence="1" type="ORF">E1292_04290</name>
</gene>
<evidence type="ECO:0008006" key="3">
    <source>
        <dbReference type="Google" id="ProtNLM"/>
    </source>
</evidence>
<dbReference type="RefSeq" id="WP_132592187.1">
    <property type="nucleotide sequence ID" value="NZ_SMKO01000006.1"/>
</dbReference>
<evidence type="ECO:0000313" key="1">
    <source>
        <dbReference type="EMBL" id="TDD11740.1"/>
    </source>
</evidence>
<reference evidence="1 2" key="1">
    <citation type="submission" date="2019-03" db="EMBL/GenBank/DDBJ databases">
        <title>Draft genome sequences of novel Actinobacteria.</title>
        <authorList>
            <person name="Sahin N."/>
            <person name="Ay H."/>
            <person name="Saygin H."/>
        </authorList>
    </citation>
    <scope>NUCLEOTIDE SEQUENCE [LARGE SCALE GENOMIC DNA]</scope>
    <source>
        <strain evidence="1 2">KC310</strain>
    </source>
</reference>
<keyword evidence="2" id="KW-1185">Reference proteome</keyword>
<accession>A0A4R4WE68</accession>
<dbReference type="EMBL" id="SMKO01000006">
    <property type="protein sequence ID" value="TDD11740.1"/>
    <property type="molecule type" value="Genomic_DNA"/>
</dbReference>
<sequence>MDAAHAEPGDPLRRAFAGGLRDLIDALRRLDGAEREDVLVELSTIVGAMMLSRACADDELSDEILTAVRDRLLDGPG</sequence>
<name>A0A4R4WE68_9ACTN</name>
<protein>
    <recommendedName>
        <fullName evidence="3">TetR family transcriptional regulator</fullName>
    </recommendedName>
</protein>
<dbReference type="AlphaFoldDB" id="A0A4R4WE68"/>
<comment type="caution">
    <text evidence="1">The sequence shown here is derived from an EMBL/GenBank/DDBJ whole genome shotgun (WGS) entry which is preliminary data.</text>
</comment>
<organism evidence="1 2">
    <name type="scientific">Nonomuraea deserti</name>
    <dbReference type="NCBI Taxonomy" id="1848322"/>
    <lineage>
        <taxon>Bacteria</taxon>
        <taxon>Bacillati</taxon>
        <taxon>Actinomycetota</taxon>
        <taxon>Actinomycetes</taxon>
        <taxon>Streptosporangiales</taxon>
        <taxon>Streptosporangiaceae</taxon>
        <taxon>Nonomuraea</taxon>
    </lineage>
</organism>
<proteinExistence type="predicted"/>
<dbReference type="SUPFAM" id="SSF48498">
    <property type="entry name" value="Tetracyclin repressor-like, C-terminal domain"/>
    <property type="match status" value="1"/>
</dbReference>
<dbReference type="InterPro" id="IPR036271">
    <property type="entry name" value="Tet_transcr_reg_TetR-rel_C_sf"/>
</dbReference>
<dbReference type="Proteomes" id="UP000295258">
    <property type="component" value="Unassembled WGS sequence"/>
</dbReference>
<evidence type="ECO:0000313" key="2">
    <source>
        <dbReference type="Proteomes" id="UP000295258"/>
    </source>
</evidence>